<evidence type="ECO:0008006" key="4">
    <source>
        <dbReference type="Google" id="ProtNLM"/>
    </source>
</evidence>
<accession>A0A2T0RQD5</accession>
<evidence type="ECO:0000313" key="2">
    <source>
        <dbReference type="EMBL" id="PRY23388.1"/>
    </source>
</evidence>
<dbReference type="OrthoDB" id="9965836at2"/>
<keyword evidence="3" id="KW-1185">Reference proteome</keyword>
<dbReference type="Gene3D" id="2.80.10.50">
    <property type="match status" value="1"/>
</dbReference>
<sequence length="167" mass="18273">MIRRRLGALLATLALGLAGGTVAAAPAQAASFSCGARYFLKAAAVDRYLSVEPSDGFVYADRTDRGWWEQFQVCRDSSWSSQFFVLKSEAMSSKEGGAAYMERIAGSVQVSRHTLTGNDLFQWSGDGNPYRGLVHAETGKYVTAERPQMITLGPANLGWYQALYRES</sequence>
<dbReference type="Proteomes" id="UP000239209">
    <property type="component" value="Unassembled WGS sequence"/>
</dbReference>
<feature type="signal peptide" evidence="1">
    <location>
        <begin position="1"/>
        <end position="23"/>
    </location>
</feature>
<evidence type="ECO:0000313" key="3">
    <source>
        <dbReference type="Proteomes" id="UP000239209"/>
    </source>
</evidence>
<dbReference type="SUPFAM" id="SSF50405">
    <property type="entry name" value="Actin-crosslinking proteins"/>
    <property type="match status" value="1"/>
</dbReference>
<feature type="chain" id="PRO_5038938848" description="Ricin-type beta-trefoil lectin protein" evidence="1">
    <location>
        <begin position="24"/>
        <end position="167"/>
    </location>
</feature>
<proteinExistence type="predicted"/>
<dbReference type="AlphaFoldDB" id="A0A2T0RQD5"/>
<dbReference type="EMBL" id="PVZG01000015">
    <property type="protein sequence ID" value="PRY23388.1"/>
    <property type="molecule type" value="Genomic_DNA"/>
</dbReference>
<organism evidence="2 3">
    <name type="scientific">Pseudosporangium ferrugineum</name>
    <dbReference type="NCBI Taxonomy" id="439699"/>
    <lineage>
        <taxon>Bacteria</taxon>
        <taxon>Bacillati</taxon>
        <taxon>Actinomycetota</taxon>
        <taxon>Actinomycetes</taxon>
        <taxon>Micromonosporales</taxon>
        <taxon>Micromonosporaceae</taxon>
        <taxon>Pseudosporangium</taxon>
    </lineage>
</organism>
<dbReference type="RefSeq" id="WP_106129606.1">
    <property type="nucleotide sequence ID" value="NZ_PVZG01000015.1"/>
</dbReference>
<dbReference type="InterPro" id="IPR008999">
    <property type="entry name" value="Actin-crosslinking"/>
</dbReference>
<dbReference type="PROSITE" id="PS51257">
    <property type="entry name" value="PROKAR_LIPOPROTEIN"/>
    <property type="match status" value="1"/>
</dbReference>
<gene>
    <name evidence="2" type="ORF">CLV70_115121</name>
</gene>
<protein>
    <recommendedName>
        <fullName evidence="4">Ricin-type beta-trefoil lectin protein</fullName>
    </recommendedName>
</protein>
<evidence type="ECO:0000256" key="1">
    <source>
        <dbReference type="SAM" id="SignalP"/>
    </source>
</evidence>
<name>A0A2T0RQD5_9ACTN</name>
<reference evidence="2 3" key="1">
    <citation type="submission" date="2018-03" db="EMBL/GenBank/DDBJ databases">
        <title>Genomic Encyclopedia of Archaeal and Bacterial Type Strains, Phase II (KMG-II): from individual species to whole genera.</title>
        <authorList>
            <person name="Goeker M."/>
        </authorList>
    </citation>
    <scope>NUCLEOTIDE SEQUENCE [LARGE SCALE GENOMIC DNA]</scope>
    <source>
        <strain evidence="2 3">DSM 45348</strain>
    </source>
</reference>
<comment type="caution">
    <text evidence="2">The sequence shown here is derived from an EMBL/GenBank/DDBJ whole genome shotgun (WGS) entry which is preliminary data.</text>
</comment>
<keyword evidence="1" id="KW-0732">Signal</keyword>